<dbReference type="GO" id="GO:0000175">
    <property type="term" value="F:3'-5'-RNA exonuclease activity"/>
    <property type="evidence" value="ECO:0007669"/>
    <property type="project" value="TreeGrafter"/>
</dbReference>
<organism evidence="2 3">
    <name type="scientific">Thermasporomyces composti</name>
    <dbReference type="NCBI Taxonomy" id="696763"/>
    <lineage>
        <taxon>Bacteria</taxon>
        <taxon>Bacillati</taxon>
        <taxon>Actinomycetota</taxon>
        <taxon>Actinomycetes</taxon>
        <taxon>Propionibacteriales</taxon>
        <taxon>Nocardioidaceae</taxon>
        <taxon>Thermasporomyces</taxon>
    </lineage>
</organism>
<keyword evidence="2" id="KW-0540">Nuclease</keyword>
<reference evidence="2 3" key="1">
    <citation type="submission" date="2018-08" db="EMBL/GenBank/DDBJ databases">
        <title>Sequencing the genomes of 1000 actinobacteria strains.</title>
        <authorList>
            <person name="Klenk H.-P."/>
        </authorList>
    </citation>
    <scope>NUCLEOTIDE SEQUENCE [LARGE SCALE GENOMIC DNA]</scope>
    <source>
        <strain evidence="2 3">DSM 22891</strain>
    </source>
</reference>
<comment type="caution">
    <text evidence="2">The sequence shown here is derived from an EMBL/GenBank/DDBJ whole genome shotgun (WGS) entry which is preliminary data.</text>
</comment>
<evidence type="ECO:0000313" key="2">
    <source>
        <dbReference type="EMBL" id="REF36643.1"/>
    </source>
</evidence>
<dbReference type="InterPro" id="IPR036691">
    <property type="entry name" value="Endo/exonu/phosph_ase_sf"/>
</dbReference>
<gene>
    <name evidence="2" type="ORF">DFJ64_2058</name>
</gene>
<keyword evidence="3" id="KW-1185">Reference proteome</keyword>
<dbReference type="InterPro" id="IPR005135">
    <property type="entry name" value="Endo/exonuclease/phosphatase"/>
</dbReference>
<dbReference type="InterPro" id="IPR050410">
    <property type="entry name" value="CCR4/nocturin_mRNA_transcr"/>
</dbReference>
<dbReference type="PANTHER" id="PTHR12121:SF36">
    <property type="entry name" value="ENDONUCLEASE_EXONUCLEASE_PHOSPHATASE DOMAIN-CONTAINING PROTEIN"/>
    <property type="match status" value="1"/>
</dbReference>
<accession>A0A3D9V7G8</accession>
<dbReference type="Gene3D" id="3.60.10.10">
    <property type="entry name" value="Endonuclease/exonuclease/phosphatase"/>
    <property type="match status" value="1"/>
</dbReference>
<sequence>MAIRPTSDASTVECDQADSPLIGPVAPPALHVMSFNLRVGNEGLPDPWPERRPVSAALLRAEQPAVIGTQEGLYPQVREVAAALPARYEWVGTGREGGSRGEFMAVFFDAERLQPREFDHFWLSDTPSVVGSTTWGNRVVRMATWVRFTDLATGRELVVLNTHLDHAVDRAQRLGAELLARRLADFDADLPVIVTGDFNVPAQASVPYDTLVGAAGLVDTWTAAEKQLTPAYATFHGYRPPQVDGDRIDWILVRPGIHVRAAAINTFTLDGRWASDHWPVHAVVEL</sequence>
<feature type="domain" description="Endonuclease/exonuclease/phosphatase" evidence="1">
    <location>
        <begin position="33"/>
        <end position="277"/>
    </location>
</feature>
<protein>
    <submittedName>
        <fullName evidence="2">Endonuclease/exonuclease/phosphatase family metal-dependent hydrolase</fullName>
    </submittedName>
</protein>
<evidence type="ECO:0000313" key="3">
    <source>
        <dbReference type="Proteomes" id="UP000256485"/>
    </source>
</evidence>
<dbReference type="EMBL" id="QTUC01000001">
    <property type="protein sequence ID" value="REF36643.1"/>
    <property type="molecule type" value="Genomic_DNA"/>
</dbReference>
<name>A0A3D9V7G8_THECX</name>
<proteinExistence type="predicted"/>
<dbReference type="PANTHER" id="PTHR12121">
    <property type="entry name" value="CARBON CATABOLITE REPRESSOR PROTEIN 4"/>
    <property type="match status" value="1"/>
</dbReference>
<dbReference type="GO" id="GO:0004519">
    <property type="term" value="F:endonuclease activity"/>
    <property type="evidence" value="ECO:0007669"/>
    <property type="project" value="UniProtKB-KW"/>
</dbReference>
<evidence type="ECO:0000259" key="1">
    <source>
        <dbReference type="Pfam" id="PF03372"/>
    </source>
</evidence>
<dbReference type="CDD" id="cd09083">
    <property type="entry name" value="EEP-1"/>
    <property type="match status" value="1"/>
</dbReference>
<keyword evidence="2" id="KW-0269">Exonuclease</keyword>
<dbReference type="Pfam" id="PF03372">
    <property type="entry name" value="Exo_endo_phos"/>
    <property type="match status" value="1"/>
</dbReference>
<dbReference type="Proteomes" id="UP000256485">
    <property type="component" value="Unassembled WGS sequence"/>
</dbReference>
<dbReference type="AlphaFoldDB" id="A0A3D9V7G8"/>
<keyword evidence="2" id="KW-0255">Endonuclease</keyword>
<keyword evidence="2" id="KW-0378">Hydrolase</keyword>
<dbReference type="SUPFAM" id="SSF56219">
    <property type="entry name" value="DNase I-like"/>
    <property type="match status" value="1"/>
</dbReference>